<proteinExistence type="predicted"/>
<sequence>MAASATTASLQYTPCAYEGAPFKPSRCNIGGHQLKGDDVKLRICIPEGALFKLSIGMDQLANLIKSVSTGGGGGGDSGGGERGRRRVAVMEGADPMGDGQPRTDPTAAPMGGADPPVAETGEADPRATVVGVCIASN</sequence>
<evidence type="ECO:0000256" key="1">
    <source>
        <dbReference type="SAM" id="MobiDB-lite"/>
    </source>
</evidence>
<feature type="region of interest" description="Disordered" evidence="1">
    <location>
        <begin position="67"/>
        <end position="126"/>
    </location>
</feature>
<dbReference type="AlphaFoldDB" id="A0A0E0M7X4"/>
<feature type="compositionally biased region" description="Gly residues" evidence="1">
    <location>
        <begin position="69"/>
        <end position="80"/>
    </location>
</feature>
<organism evidence="2">
    <name type="scientific">Oryza punctata</name>
    <name type="common">Red rice</name>
    <dbReference type="NCBI Taxonomy" id="4537"/>
    <lineage>
        <taxon>Eukaryota</taxon>
        <taxon>Viridiplantae</taxon>
        <taxon>Streptophyta</taxon>
        <taxon>Embryophyta</taxon>
        <taxon>Tracheophyta</taxon>
        <taxon>Spermatophyta</taxon>
        <taxon>Magnoliopsida</taxon>
        <taxon>Liliopsida</taxon>
        <taxon>Poales</taxon>
        <taxon>Poaceae</taxon>
        <taxon>BOP clade</taxon>
        <taxon>Oryzoideae</taxon>
        <taxon>Oryzeae</taxon>
        <taxon>Oryzinae</taxon>
        <taxon>Oryza</taxon>
    </lineage>
</organism>
<reference evidence="2" key="2">
    <citation type="submission" date="2018-05" db="EMBL/GenBank/DDBJ databases">
        <title>OpunRS2 (Oryza punctata Reference Sequence Version 2).</title>
        <authorList>
            <person name="Zhang J."/>
            <person name="Kudrna D."/>
            <person name="Lee S."/>
            <person name="Talag J."/>
            <person name="Welchert J."/>
            <person name="Wing R.A."/>
        </authorList>
    </citation>
    <scope>NUCLEOTIDE SEQUENCE [LARGE SCALE GENOMIC DNA]</scope>
</reference>
<protein>
    <submittedName>
        <fullName evidence="2">Uncharacterized protein</fullName>
    </submittedName>
</protein>
<name>A0A0E0M7X4_ORYPU</name>
<evidence type="ECO:0000313" key="2">
    <source>
        <dbReference type="EnsemblPlants" id="OPUNC10G09330.1"/>
    </source>
</evidence>
<reference evidence="2" key="1">
    <citation type="submission" date="2015-04" db="UniProtKB">
        <authorList>
            <consortium name="EnsemblPlants"/>
        </authorList>
    </citation>
    <scope>IDENTIFICATION</scope>
</reference>
<dbReference type="Proteomes" id="UP000026962">
    <property type="component" value="Chromosome 10"/>
</dbReference>
<dbReference type="Gramene" id="OPUNC10G09330.1">
    <property type="protein sequence ID" value="OPUNC10G09330.1"/>
    <property type="gene ID" value="OPUNC10G09330"/>
</dbReference>
<keyword evidence="3" id="KW-1185">Reference proteome</keyword>
<dbReference type="HOGENOM" id="CLU_1868432_0_0_1"/>
<dbReference type="EnsemblPlants" id="OPUNC10G09330.1">
    <property type="protein sequence ID" value="OPUNC10G09330.1"/>
    <property type="gene ID" value="OPUNC10G09330"/>
</dbReference>
<evidence type="ECO:0000313" key="3">
    <source>
        <dbReference type="Proteomes" id="UP000026962"/>
    </source>
</evidence>
<accession>A0A0E0M7X4</accession>